<proteinExistence type="predicted"/>
<dbReference type="EMBL" id="JBBKAM010000002">
    <property type="protein sequence ID" value="MEJ8643331.1"/>
    <property type="molecule type" value="Genomic_DNA"/>
</dbReference>
<feature type="transmembrane region" description="Helical" evidence="1">
    <location>
        <begin position="46"/>
        <end position="69"/>
    </location>
</feature>
<keyword evidence="1" id="KW-0472">Membrane</keyword>
<gene>
    <name evidence="2" type="ORF">WKI68_21940</name>
</gene>
<comment type="caution">
    <text evidence="2">The sequence shown here is derived from an EMBL/GenBank/DDBJ whole genome shotgun (WGS) entry which is preliminary data.</text>
</comment>
<reference evidence="2 3" key="1">
    <citation type="submission" date="2024-03" db="EMBL/GenBank/DDBJ databases">
        <title>Novel Streptomyces species of biotechnological and ecological value are a feature of Machair soil.</title>
        <authorList>
            <person name="Prole J.R."/>
            <person name="Goodfellow M."/>
            <person name="Allenby N."/>
            <person name="Ward A.C."/>
        </authorList>
    </citation>
    <scope>NUCLEOTIDE SEQUENCE [LARGE SCALE GENOMIC DNA]</scope>
    <source>
        <strain evidence="2 3">MS1.HAVA.3</strain>
    </source>
</reference>
<accession>A0ABU8U656</accession>
<keyword evidence="1" id="KW-0812">Transmembrane</keyword>
<evidence type="ECO:0000313" key="3">
    <source>
        <dbReference type="Proteomes" id="UP001382904"/>
    </source>
</evidence>
<keyword evidence="3" id="KW-1185">Reference proteome</keyword>
<sequence length="85" mass="8277">MLGGMVGYLALCAAFLVLARSLGSLGSLGHRGWALASRLAPVGVLAGFAGSSVSVLAFTVGAGLGLAGLTAVTARLATTVPQPTH</sequence>
<dbReference type="Proteomes" id="UP001382904">
    <property type="component" value="Unassembled WGS sequence"/>
</dbReference>
<organism evidence="2 3">
    <name type="scientific">Streptomyces caledonius</name>
    <dbReference type="NCBI Taxonomy" id="3134107"/>
    <lineage>
        <taxon>Bacteria</taxon>
        <taxon>Bacillati</taxon>
        <taxon>Actinomycetota</taxon>
        <taxon>Actinomycetes</taxon>
        <taxon>Kitasatosporales</taxon>
        <taxon>Streptomycetaceae</taxon>
        <taxon>Streptomyces</taxon>
    </lineage>
</organism>
<evidence type="ECO:0000313" key="2">
    <source>
        <dbReference type="EMBL" id="MEJ8643331.1"/>
    </source>
</evidence>
<name>A0ABU8U656_9ACTN</name>
<evidence type="ECO:0000256" key="1">
    <source>
        <dbReference type="SAM" id="Phobius"/>
    </source>
</evidence>
<keyword evidence="1" id="KW-1133">Transmembrane helix</keyword>
<protein>
    <submittedName>
        <fullName evidence="2">Uncharacterized protein</fullName>
    </submittedName>
</protein>